<gene>
    <name evidence="1" type="ORF">CHARACLAT_015187</name>
</gene>
<evidence type="ECO:0008006" key="3">
    <source>
        <dbReference type="Google" id="ProtNLM"/>
    </source>
</evidence>
<evidence type="ECO:0000313" key="1">
    <source>
        <dbReference type="EMBL" id="MED6274321.1"/>
    </source>
</evidence>
<organism evidence="1 2">
    <name type="scientific">Characodon lateralis</name>
    <dbReference type="NCBI Taxonomy" id="208331"/>
    <lineage>
        <taxon>Eukaryota</taxon>
        <taxon>Metazoa</taxon>
        <taxon>Chordata</taxon>
        <taxon>Craniata</taxon>
        <taxon>Vertebrata</taxon>
        <taxon>Euteleostomi</taxon>
        <taxon>Actinopterygii</taxon>
        <taxon>Neopterygii</taxon>
        <taxon>Teleostei</taxon>
        <taxon>Neoteleostei</taxon>
        <taxon>Acanthomorphata</taxon>
        <taxon>Ovalentaria</taxon>
        <taxon>Atherinomorphae</taxon>
        <taxon>Cyprinodontiformes</taxon>
        <taxon>Goodeidae</taxon>
        <taxon>Characodon</taxon>
    </lineage>
</organism>
<evidence type="ECO:0000313" key="2">
    <source>
        <dbReference type="Proteomes" id="UP001352852"/>
    </source>
</evidence>
<name>A0ABU7DIW8_9TELE</name>
<proteinExistence type="predicted"/>
<dbReference type="Proteomes" id="UP001352852">
    <property type="component" value="Unassembled WGS sequence"/>
</dbReference>
<reference evidence="1 2" key="1">
    <citation type="submission" date="2021-06" db="EMBL/GenBank/DDBJ databases">
        <authorList>
            <person name="Palmer J.M."/>
        </authorList>
    </citation>
    <scope>NUCLEOTIDE SEQUENCE [LARGE SCALE GENOMIC DNA]</scope>
    <source>
        <strain evidence="1 2">CL_MEX2019</strain>
        <tissue evidence="1">Muscle</tissue>
    </source>
</reference>
<accession>A0ABU7DIW8</accession>
<comment type="caution">
    <text evidence="1">The sequence shown here is derived from an EMBL/GenBank/DDBJ whole genome shotgun (WGS) entry which is preliminary data.</text>
</comment>
<dbReference type="EMBL" id="JAHUTJ010025761">
    <property type="protein sequence ID" value="MED6274321.1"/>
    <property type="molecule type" value="Genomic_DNA"/>
</dbReference>
<sequence>MQAIFFQQQGALFFIILSRQTGSGERGRHAAKVLWSRDSNLGRLRQDLRPPYMAPSSHRYAKRRTQMQAFCSCTLRIIIHINPIYTLDSSAKPCFFSFVRLA</sequence>
<protein>
    <recommendedName>
        <fullName evidence="3">Secreted protein</fullName>
    </recommendedName>
</protein>
<keyword evidence="2" id="KW-1185">Reference proteome</keyword>